<comment type="caution">
    <text evidence="2">The sequence shown here is derived from an EMBL/GenBank/DDBJ whole genome shotgun (WGS) entry which is preliminary data.</text>
</comment>
<accession>A0ABR1TUJ0</accession>
<reference evidence="2 3" key="1">
    <citation type="submission" date="2023-01" db="EMBL/GenBank/DDBJ databases">
        <title>Analysis of 21 Apiospora genomes using comparative genomics revels a genus with tremendous synthesis potential of carbohydrate active enzymes and secondary metabolites.</title>
        <authorList>
            <person name="Sorensen T."/>
        </authorList>
    </citation>
    <scope>NUCLEOTIDE SEQUENCE [LARGE SCALE GENOMIC DNA]</scope>
    <source>
        <strain evidence="2 3">CBS 135458</strain>
    </source>
</reference>
<evidence type="ECO:0000256" key="1">
    <source>
        <dbReference type="SAM" id="MobiDB-lite"/>
    </source>
</evidence>
<dbReference type="EMBL" id="JAQQWL010000011">
    <property type="protein sequence ID" value="KAK8050228.1"/>
    <property type="molecule type" value="Genomic_DNA"/>
</dbReference>
<evidence type="ECO:0000313" key="2">
    <source>
        <dbReference type="EMBL" id="KAK8050228.1"/>
    </source>
</evidence>
<gene>
    <name evidence="2" type="ORF">PG994_011958</name>
</gene>
<protein>
    <submittedName>
        <fullName evidence="2">Uncharacterized protein</fullName>
    </submittedName>
</protein>
<organism evidence="2 3">
    <name type="scientific">Apiospora phragmitis</name>
    <dbReference type="NCBI Taxonomy" id="2905665"/>
    <lineage>
        <taxon>Eukaryota</taxon>
        <taxon>Fungi</taxon>
        <taxon>Dikarya</taxon>
        <taxon>Ascomycota</taxon>
        <taxon>Pezizomycotina</taxon>
        <taxon>Sordariomycetes</taxon>
        <taxon>Xylariomycetidae</taxon>
        <taxon>Amphisphaeriales</taxon>
        <taxon>Apiosporaceae</taxon>
        <taxon>Apiospora</taxon>
    </lineage>
</organism>
<proteinExistence type="predicted"/>
<sequence length="113" mass="12817">MSEDYYAALAQELEENRRETDRLRAEVAGTCRCPGRHDAEGRSVRARHYELSESVDILWDMGRQCKLEMHGMEAILRHVRDRQLDEEGPEAPASAERGRSTGGSDARNKEDAT</sequence>
<dbReference type="GeneID" id="92096430"/>
<dbReference type="Proteomes" id="UP001480595">
    <property type="component" value="Unassembled WGS sequence"/>
</dbReference>
<feature type="region of interest" description="Disordered" evidence="1">
    <location>
        <begin position="80"/>
        <end position="113"/>
    </location>
</feature>
<evidence type="ECO:0000313" key="3">
    <source>
        <dbReference type="Proteomes" id="UP001480595"/>
    </source>
</evidence>
<dbReference type="RefSeq" id="XP_066712477.1">
    <property type="nucleotide sequence ID" value="XM_066863367.1"/>
</dbReference>
<name>A0ABR1TUJ0_9PEZI</name>
<keyword evidence="3" id="KW-1185">Reference proteome</keyword>